<keyword evidence="9" id="KW-0804">Transcription</keyword>
<evidence type="ECO:0000313" key="16">
    <source>
        <dbReference type="EMBL" id="GIY84841.1"/>
    </source>
</evidence>
<evidence type="ECO:0000256" key="3">
    <source>
        <dbReference type="ARBA" id="ARBA00022679"/>
    </source>
</evidence>
<evidence type="ECO:0000256" key="5">
    <source>
        <dbReference type="ARBA" id="ARBA00022771"/>
    </source>
</evidence>
<keyword evidence="8" id="KW-0805">Transcription regulation</keyword>
<name>A0AAV4WSB9_9ARAC</name>
<evidence type="ECO:0000256" key="6">
    <source>
        <dbReference type="ARBA" id="ARBA00022833"/>
    </source>
</evidence>
<gene>
    <name evidence="16" type="primary">CREBBP</name>
    <name evidence="16" type="ORF">CDAR_208891</name>
</gene>
<dbReference type="SUPFAM" id="SSF47040">
    <property type="entry name" value="Kix domain of CBP (creb binding protein)"/>
    <property type="match status" value="1"/>
</dbReference>
<dbReference type="GO" id="GO:0004402">
    <property type="term" value="F:histone acetyltransferase activity"/>
    <property type="evidence" value="ECO:0007669"/>
    <property type="project" value="InterPro"/>
</dbReference>
<dbReference type="SUPFAM" id="SSF57933">
    <property type="entry name" value="TAZ domain"/>
    <property type="match status" value="1"/>
</dbReference>
<dbReference type="Gene3D" id="1.20.1020.10">
    <property type="entry name" value="TAZ domain"/>
    <property type="match status" value="1"/>
</dbReference>
<feature type="compositionally biased region" description="Basic and acidic residues" evidence="13">
    <location>
        <begin position="361"/>
        <end position="372"/>
    </location>
</feature>
<keyword evidence="7" id="KW-0156">Chromatin regulator</keyword>
<evidence type="ECO:0000313" key="17">
    <source>
        <dbReference type="Proteomes" id="UP001054837"/>
    </source>
</evidence>
<comment type="catalytic activity">
    <reaction evidence="11">
        <text>L-lysyl-[protein] + acetyl-CoA = N(6)-acetyl-L-lysyl-[protein] + CoA + H(+)</text>
        <dbReference type="Rhea" id="RHEA:45948"/>
        <dbReference type="Rhea" id="RHEA-COMP:9752"/>
        <dbReference type="Rhea" id="RHEA-COMP:10731"/>
        <dbReference type="ChEBI" id="CHEBI:15378"/>
        <dbReference type="ChEBI" id="CHEBI:29969"/>
        <dbReference type="ChEBI" id="CHEBI:57287"/>
        <dbReference type="ChEBI" id="CHEBI:57288"/>
        <dbReference type="ChEBI" id="CHEBI:61930"/>
        <dbReference type="EC" id="2.3.1.48"/>
    </reaction>
</comment>
<keyword evidence="3" id="KW-0808">Transferase</keyword>
<evidence type="ECO:0000256" key="2">
    <source>
        <dbReference type="ARBA" id="ARBA00013184"/>
    </source>
</evidence>
<evidence type="ECO:0000256" key="11">
    <source>
        <dbReference type="ARBA" id="ARBA00048017"/>
    </source>
</evidence>
<dbReference type="InterPro" id="IPR013178">
    <property type="entry name" value="Histone_AcTrfase_Rtt109/CBP"/>
</dbReference>
<organism evidence="16 17">
    <name type="scientific">Caerostris darwini</name>
    <dbReference type="NCBI Taxonomy" id="1538125"/>
    <lineage>
        <taxon>Eukaryota</taxon>
        <taxon>Metazoa</taxon>
        <taxon>Ecdysozoa</taxon>
        <taxon>Arthropoda</taxon>
        <taxon>Chelicerata</taxon>
        <taxon>Arachnida</taxon>
        <taxon>Araneae</taxon>
        <taxon>Araneomorphae</taxon>
        <taxon>Entelegynae</taxon>
        <taxon>Araneoidea</taxon>
        <taxon>Araneidae</taxon>
        <taxon>Caerostris</taxon>
    </lineage>
</organism>
<dbReference type="InterPro" id="IPR036529">
    <property type="entry name" value="KIX_dom_sf"/>
</dbReference>
<dbReference type="EC" id="2.3.1.48" evidence="2"/>
<dbReference type="InterPro" id="IPR000197">
    <property type="entry name" value="Znf_TAZ"/>
</dbReference>
<reference evidence="16 17" key="1">
    <citation type="submission" date="2021-06" db="EMBL/GenBank/DDBJ databases">
        <title>Caerostris darwini draft genome.</title>
        <authorList>
            <person name="Kono N."/>
            <person name="Arakawa K."/>
        </authorList>
    </citation>
    <scope>NUCLEOTIDE SEQUENCE [LARGE SCALE GENOMIC DNA]</scope>
</reference>
<dbReference type="AlphaFoldDB" id="A0AAV4WSB9"/>
<feature type="domain" description="KIX" evidence="15">
    <location>
        <begin position="284"/>
        <end position="363"/>
    </location>
</feature>
<dbReference type="InterPro" id="IPR035898">
    <property type="entry name" value="TAZ_dom_sf"/>
</dbReference>
<evidence type="ECO:0000259" key="14">
    <source>
        <dbReference type="PROSITE" id="PS50134"/>
    </source>
</evidence>
<comment type="subcellular location">
    <subcellularLocation>
        <location evidence="1">Nucleus</location>
    </subcellularLocation>
</comment>
<feature type="region of interest" description="Disordered" evidence="13">
    <location>
        <begin position="1"/>
        <end position="27"/>
    </location>
</feature>
<dbReference type="GO" id="GO:0005634">
    <property type="term" value="C:nucleus"/>
    <property type="evidence" value="ECO:0007669"/>
    <property type="project" value="UniProtKB-SubCell"/>
</dbReference>
<evidence type="ECO:0000256" key="9">
    <source>
        <dbReference type="ARBA" id="ARBA00023163"/>
    </source>
</evidence>
<dbReference type="Proteomes" id="UP001054837">
    <property type="component" value="Unassembled WGS sequence"/>
</dbReference>
<dbReference type="GO" id="GO:0008270">
    <property type="term" value="F:zinc ion binding"/>
    <property type="evidence" value="ECO:0007669"/>
    <property type="project" value="UniProtKB-KW"/>
</dbReference>
<keyword evidence="5 12" id="KW-0863">Zinc-finger</keyword>
<sequence length="380" mass="42128">MQNSNLPVAQNAGEQSTSGEQKAVPSSRCAVNTATTVATAGAIANSAPSRTVVQEKVRLIQLHLVLILHAYRCRSNDNESSGESTPCSLPNCATMKHVLSHMKVCKIGKQCTVTHCASSSRILSNWKNCTANDCPVCMPLKKAGARRLQAATVQANQSNQKIGPADIRRAYAKLGLKVNTFHDSLFMNTAVQAGPLMSDQVVHSCLTQKLKHIRDFQPDQQDIQQAPLQMESMLQDNAVSFPNSKTSNVINENFPSKLAAPSADLLSSPNQKNHTQNLITDNSLPVKDWQLSITMNFRRHLLQKIVQTLFPAVDINALNDSRMVSLVSYAEKVERGMFKNANSKEEYYQLLAEKIYEVQKERENKRQNENENRLPQQSGN</sequence>
<dbReference type="Pfam" id="PF02172">
    <property type="entry name" value="KIX"/>
    <property type="match status" value="1"/>
</dbReference>
<evidence type="ECO:0000259" key="15">
    <source>
        <dbReference type="PROSITE" id="PS50952"/>
    </source>
</evidence>
<accession>A0AAV4WSB9</accession>
<dbReference type="GO" id="GO:0000123">
    <property type="term" value="C:histone acetyltransferase complex"/>
    <property type="evidence" value="ECO:0007669"/>
    <property type="project" value="TreeGrafter"/>
</dbReference>
<dbReference type="PANTHER" id="PTHR13808">
    <property type="entry name" value="CBP/P300-RELATED"/>
    <property type="match status" value="1"/>
</dbReference>
<dbReference type="GO" id="GO:0045944">
    <property type="term" value="P:positive regulation of transcription by RNA polymerase II"/>
    <property type="evidence" value="ECO:0007669"/>
    <property type="project" value="TreeGrafter"/>
</dbReference>
<dbReference type="PROSITE" id="PS50952">
    <property type="entry name" value="KIX"/>
    <property type="match status" value="1"/>
</dbReference>
<feature type="domain" description="TAZ-type" evidence="14">
    <location>
        <begin position="53"/>
        <end position="140"/>
    </location>
</feature>
<dbReference type="PANTHER" id="PTHR13808:SF1">
    <property type="entry name" value="HISTONE ACETYLTRANSFERASE"/>
    <property type="match status" value="1"/>
</dbReference>
<evidence type="ECO:0000256" key="12">
    <source>
        <dbReference type="PROSITE-ProRule" id="PRU00203"/>
    </source>
</evidence>
<evidence type="ECO:0000256" key="4">
    <source>
        <dbReference type="ARBA" id="ARBA00022723"/>
    </source>
</evidence>
<dbReference type="GO" id="GO:0005667">
    <property type="term" value="C:transcription regulator complex"/>
    <property type="evidence" value="ECO:0007669"/>
    <property type="project" value="TreeGrafter"/>
</dbReference>
<keyword evidence="17" id="KW-1185">Reference proteome</keyword>
<dbReference type="EMBL" id="BPLQ01014974">
    <property type="protein sequence ID" value="GIY84841.1"/>
    <property type="molecule type" value="Genomic_DNA"/>
</dbReference>
<evidence type="ECO:0000256" key="13">
    <source>
        <dbReference type="SAM" id="MobiDB-lite"/>
    </source>
</evidence>
<comment type="caution">
    <text evidence="16">The sequence shown here is derived from an EMBL/GenBank/DDBJ whole genome shotgun (WGS) entry which is preliminary data.</text>
</comment>
<dbReference type="PROSITE" id="PS50134">
    <property type="entry name" value="ZF_TAZ"/>
    <property type="match status" value="1"/>
</dbReference>
<dbReference type="SMART" id="SM00551">
    <property type="entry name" value="ZnF_TAZ"/>
    <property type="match status" value="1"/>
</dbReference>
<proteinExistence type="predicted"/>
<feature type="compositionally biased region" description="Polar residues" evidence="13">
    <location>
        <begin position="1"/>
        <end position="20"/>
    </location>
</feature>
<keyword evidence="6 12" id="KW-0862">Zinc</keyword>
<dbReference type="Gene3D" id="1.10.246.20">
    <property type="entry name" value="Coactivator CBP, KIX domain"/>
    <property type="match status" value="1"/>
</dbReference>
<evidence type="ECO:0000256" key="8">
    <source>
        <dbReference type="ARBA" id="ARBA00023015"/>
    </source>
</evidence>
<evidence type="ECO:0000256" key="10">
    <source>
        <dbReference type="ARBA" id="ARBA00023242"/>
    </source>
</evidence>
<feature type="region of interest" description="Disordered" evidence="13">
    <location>
        <begin position="361"/>
        <end position="380"/>
    </location>
</feature>
<dbReference type="InterPro" id="IPR003101">
    <property type="entry name" value="KIX_dom"/>
</dbReference>
<feature type="zinc finger region" description="TAZ-type" evidence="12">
    <location>
        <begin position="53"/>
        <end position="140"/>
    </location>
</feature>
<keyword evidence="10" id="KW-0539">Nucleus</keyword>
<evidence type="ECO:0000256" key="1">
    <source>
        <dbReference type="ARBA" id="ARBA00004123"/>
    </source>
</evidence>
<keyword evidence="4 12" id="KW-0479">Metal-binding</keyword>
<evidence type="ECO:0000256" key="7">
    <source>
        <dbReference type="ARBA" id="ARBA00022853"/>
    </source>
</evidence>
<dbReference type="GO" id="GO:0003713">
    <property type="term" value="F:transcription coactivator activity"/>
    <property type="evidence" value="ECO:0007669"/>
    <property type="project" value="TreeGrafter"/>
</dbReference>
<protein>
    <recommendedName>
        <fullName evidence="2">histone acetyltransferase</fullName>
        <ecNumber evidence="2">2.3.1.48</ecNumber>
    </recommendedName>
</protein>
<dbReference type="Pfam" id="PF02135">
    <property type="entry name" value="zf-TAZ"/>
    <property type="match status" value="1"/>
</dbReference>
<dbReference type="GO" id="GO:0031490">
    <property type="term" value="F:chromatin DNA binding"/>
    <property type="evidence" value="ECO:0007669"/>
    <property type="project" value="TreeGrafter"/>
</dbReference>